<gene>
    <name evidence="7" type="primary">LOC115215898</name>
</gene>
<evidence type="ECO:0000313" key="6">
    <source>
        <dbReference type="Proteomes" id="UP000515154"/>
    </source>
</evidence>
<organism evidence="6 7">
    <name type="scientific">Octopus sinensis</name>
    <name type="common">East Asian common octopus</name>
    <dbReference type="NCBI Taxonomy" id="2607531"/>
    <lineage>
        <taxon>Eukaryota</taxon>
        <taxon>Metazoa</taxon>
        <taxon>Spiralia</taxon>
        <taxon>Lophotrochozoa</taxon>
        <taxon>Mollusca</taxon>
        <taxon>Cephalopoda</taxon>
        <taxon>Coleoidea</taxon>
        <taxon>Octopodiformes</taxon>
        <taxon>Octopoda</taxon>
        <taxon>Incirrata</taxon>
        <taxon>Octopodidae</taxon>
        <taxon>Octopus</taxon>
    </lineage>
</organism>
<dbReference type="RefSeq" id="XP_029641111.1">
    <property type="nucleotide sequence ID" value="XM_029785251.2"/>
</dbReference>
<evidence type="ECO:0000256" key="4">
    <source>
        <dbReference type="ARBA" id="ARBA00023235"/>
    </source>
</evidence>
<dbReference type="PANTHER" id="PTHR45779">
    <property type="entry name" value="PEPTIDYLPROLYL ISOMERASE"/>
    <property type="match status" value="1"/>
</dbReference>
<comment type="catalytic activity">
    <reaction evidence="1 5">
        <text>[protein]-peptidylproline (omega=180) = [protein]-peptidylproline (omega=0)</text>
        <dbReference type="Rhea" id="RHEA:16237"/>
        <dbReference type="Rhea" id="RHEA-COMP:10747"/>
        <dbReference type="Rhea" id="RHEA-COMP:10748"/>
        <dbReference type="ChEBI" id="CHEBI:83833"/>
        <dbReference type="ChEBI" id="CHEBI:83834"/>
        <dbReference type="EC" id="5.2.1.8"/>
    </reaction>
</comment>
<dbReference type="Proteomes" id="UP000515154">
    <property type="component" value="Linkage group LG9"/>
</dbReference>
<dbReference type="Gene3D" id="3.10.50.40">
    <property type="match status" value="1"/>
</dbReference>
<dbReference type="AlphaFoldDB" id="A0A6P7ST60"/>
<proteinExistence type="predicted"/>
<evidence type="ECO:0000256" key="3">
    <source>
        <dbReference type="ARBA" id="ARBA00023110"/>
    </source>
</evidence>
<dbReference type="InterPro" id="IPR046357">
    <property type="entry name" value="PPIase_dom_sf"/>
</dbReference>
<reference evidence="7" key="1">
    <citation type="submission" date="2025-08" db="UniProtKB">
        <authorList>
            <consortium name="RefSeq"/>
        </authorList>
    </citation>
    <scope>IDENTIFICATION</scope>
</reference>
<evidence type="ECO:0000313" key="7">
    <source>
        <dbReference type="RefSeq" id="XP_029641111.1"/>
    </source>
</evidence>
<keyword evidence="6" id="KW-1185">Reference proteome</keyword>
<name>A0A6P7ST60_9MOLL</name>
<protein>
    <recommendedName>
        <fullName evidence="2 5">peptidylprolyl isomerase</fullName>
        <ecNumber evidence="2 5">5.2.1.8</ecNumber>
    </recommendedName>
</protein>
<evidence type="ECO:0000256" key="5">
    <source>
        <dbReference type="PROSITE-ProRule" id="PRU00277"/>
    </source>
</evidence>
<keyword evidence="3 5" id="KW-0697">Rotamase</keyword>
<keyword evidence="4 5" id="KW-0413">Isomerase</keyword>
<dbReference type="PANTHER" id="PTHR45779:SF5">
    <property type="entry name" value="PEPTIDYLPROLYL ISOMERASE"/>
    <property type="match status" value="1"/>
</dbReference>
<dbReference type="Pfam" id="PF00254">
    <property type="entry name" value="FKBP_C"/>
    <property type="match status" value="1"/>
</dbReference>
<evidence type="ECO:0000256" key="2">
    <source>
        <dbReference type="ARBA" id="ARBA00013194"/>
    </source>
</evidence>
<evidence type="ECO:0000256" key="1">
    <source>
        <dbReference type="ARBA" id="ARBA00000971"/>
    </source>
</evidence>
<dbReference type="GO" id="GO:0005783">
    <property type="term" value="C:endoplasmic reticulum"/>
    <property type="evidence" value="ECO:0007669"/>
    <property type="project" value="TreeGrafter"/>
</dbReference>
<accession>A0A6P7ST60</accession>
<dbReference type="EC" id="5.2.1.8" evidence="2 5"/>
<dbReference type="KEGG" id="osn:115215898"/>
<dbReference type="InterPro" id="IPR001179">
    <property type="entry name" value="PPIase_FKBP_dom"/>
</dbReference>
<dbReference type="InterPro" id="IPR044609">
    <property type="entry name" value="FKBP2/11"/>
</dbReference>
<dbReference type="FunFam" id="3.10.50.40:FF:000006">
    <property type="entry name" value="Peptidyl-prolyl cis-trans isomerase"/>
    <property type="match status" value="1"/>
</dbReference>
<dbReference type="PROSITE" id="PS50059">
    <property type="entry name" value="FKBP_PPIASE"/>
    <property type="match status" value="1"/>
</dbReference>
<dbReference type="SUPFAM" id="SSF54534">
    <property type="entry name" value="FKBP-like"/>
    <property type="match status" value="1"/>
</dbReference>
<dbReference type="GO" id="GO:0003755">
    <property type="term" value="F:peptidyl-prolyl cis-trans isomerase activity"/>
    <property type="evidence" value="ECO:0007669"/>
    <property type="project" value="UniProtKB-KW"/>
</dbReference>
<sequence length="211" mass="23629">MLHPSTPRCSAMVGIITLSLTLTCFFFFSPVACNAGGTGKKKVAKPSKGLAMTVEYKPETCEEVAENGDQVFVHYTGYLENGEIFDSSIKQNKNPVEFILGESMVIPGWEQGVKGMCVGEKRKLVIPPHLAYGKSGRPPVIPPDATLSFETLLVKVIKSKPKTPEVEKRFFQLLQFFTIPALVVYVGYTLYKKYQSETEKIKEKKDRKKKR</sequence>